<evidence type="ECO:0000256" key="1">
    <source>
        <dbReference type="ARBA" id="ARBA00038362"/>
    </source>
</evidence>
<dbReference type="PANTHER" id="PTHR48100:SF1">
    <property type="entry name" value="HISTIDINE PHOSPHATASE FAMILY PROTEIN-RELATED"/>
    <property type="match status" value="1"/>
</dbReference>
<comment type="similarity">
    <text evidence="1">Belongs to the phosphoglycerate mutase family.</text>
</comment>
<name>A0A5B7B8S6_DAVIN</name>
<evidence type="ECO:0000256" key="2">
    <source>
        <dbReference type="ARBA" id="ARBA00059109"/>
    </source>
</evidence>
<gene>
    <name evidence="4" type="ORF">Din_034708</name>
</gene>
<dbReference type="InterPro" id="IPR013078">
    <property type="entry name" value="His_Pase_superF_clade-1"/>
</dbReference>
<dbReference type="GO" id="GO:0005737">
    <property type="term" value="C:cytoplasm"/>
    <property type="evidence" value="ECO:0007669"/>
    <property type="project" value="TreeGrafter"/>
</dbReference>
<dbReference type="SMART" id="SM00855">
    <property type="entry name" value="PGAM"/>
    <property type="match status" value="1"/>
</dbReference>
<dbReference type="Gene3D" id="3.40.50.1240">
    <property type="entry name" value="Phosphoglycerate mutase-like"/>
    <property type="match status" value="1"/>
</dbReference>
<dbReference type="GO" id="GO:0016791">
    <property type="term" value="F:phosphatase activity"/>
    <property type="evidence" value="ECO:0007669"/>
    <property type="project" value="TreeGrafter"/>
</dbReference>
<dbReference type="PANTHER" id="PTHR48100">
    <property type="entry name" value="BROAD-SPECIFICITY PHOSPHATASE YOR283W-RELATED"/>
    <property type="match status" value="1"/>
</dbReference>
<reference evidence="4" key="1">
    <citation type="submission" date="2019-08" db="EMBL/GenBank/DDBJ databases">
        <title>Reference gene set and small RNA set construction with multiple tissues from Davidia involucrata Baill.</title>
        <authorList>
            <person name="Yang H."/>
            <person name="Zhou C."/>
            <person name="Li G."/>
            <person name="Wang J."/>
            <person name="Gao P."/>
            <person name="Wang M."/>
            <person name="Wang R."/>
            <person name="Zhao Y."/>
        </authorList>
    </citation>
    <scope>NUCLEOTIDE SEQUENCE</scope>
    <source>
        <tissue evidence="4">Mixed with DoveR01_LX</tissue>
    </source>
</reference>
<proteinExistence type="inferred from homology"/>
<sequence length="348" mass="38599">MNITTATTSSHSNACVAFFSSSSSVTSRSESRITIPAHLQSRPQPLRLSAICVSSFSAADMDIGSGPSLFPLHRCKTLHLVRHAQGIHNVEGDKNYKAYMSPEYFDAHLTPLGWQQVDNLRKHVHSCGLFKRIDLVITSPLMRTMQTAVGVFGGDGYTDRMDVLPLMVANAGNSDRSAISSLNCPPIIAVELCREHLGVHPCDKRRRISDYQCLFPAIEFSPMESDEDILWKANIRETKEEVAARGMEFMKWLWTRKEKEIAIVTHSGFLFHTLNAFGSDCHPLVKKEICKHFANCELRSMVIADRSMIGSDPSTTNYPGRIPSGPDLPSTVVDGKKQENDVANSGFT</sequence>
<dbReference type="SUPFAM" id="SSF53254">
    <property type="entry name" value="Phosphoglycerate mutase-like"/>
    <property type="match status" value="1"/>
</dbReference>
<evidence type="ECO:0000256" key="3">
    <source>
        <dbReference type="SAM" id="MobiDB-lite"/>
    </source>
</evidence>
<comment type="function">
    <text evidence="2">May play a role in carbohydrates metabolism.</text>
</comment>
<dbReference type="AlphaFoldDB" id="A0A5B7B8S6"/>
<dbReference type="InterPro" id="IPR050275">
    <property type="entry name" value="PGM_Phosphatase"/>
</dbReference>
<dbReference type="FunFam" id="3.40.50.1240:FF:000066">
    <property type="entry name" value="Phosphoglycerate mutase-like protein 1"/>
    <property type="match status" value="1"/>
</dbReference>
<dbReference type="InterPro" id="IPR029033">
    <property type="entry name" value="His_PPase_superfam"/>
</dbReference>
<feature type="region of interest" description="Disordered" evidence="3">
    <location>
        <begin position="312"/>
        <end position="348"/>
    </location>
</feature>
<dbReference type="CDD" id="cd07067">
    <property type="entry name" value="HP_PGM_like"/>
    <property type="match status" value="1"/>
</dbReference>
<dbReference type="EMBL" id="GHES01034708">
    <property type="protein sequence ID" value="MPA65267.1"/>
    <property type="molecule type" value="Transcribed_RNA"/>
</dbReference>
<evidence type="ECO:0000313" key="4">
    <source>
        <dbReference type="EMBL" id="MPA65267.1"/>
    </source>
</evidence>
<accession>A0A5B7B8S6</accession>
<dbReference type="Pfam" id="PF00300">
    <property type="entry name" value="His_Phos_1"/>
    <property type="match status" value="1"/>
</dbReference>
<protein>
    <submittedName>
        <fullName evidence="4">Putative phosphoglycerate mutase-like protein 1 isoform X1</fullName>
    </submittedName>
</protein>
<organism evidence="4">
    <name type="scientific">Davidia involucrata</name>
    <name type="common">Dove tree</name>
    <dbReference type="NCBI Taxonomy" id="16924"/>
    <lineage>
        <taxon>Eukaryota</taxon>
        <taxon>Viridiplantae</taxon>
        <taxon>Streptophyta</taxon>
        <taxon>Embryophyta</taxon>
        <taxon>Tracheophyta</taxon>
        <taxon>Spermatophyta</taxon>
        <taxon>Magnoliopsida</taxon>
        <taxon>eudicotyledons</taxon>
        <taxon>Gunneridae</taxon>
        <taxon>Pentapetalae</taxon>
        <taxon>asterids</taxon>
        <taxon>Cornales</taxon>
        <taxon>Nyssaceae</taxon>
        <taxon>Davidia</taxon>
    </lineage>
</organism>